<evidence type="ECO:0000256" key="8">
    <source>
        <dbReference type="RuleBase" id="RU366041"/>
    </source>
</evidence>
<name>A0AAV8QGH4_ENSVE</name>
<feature type="compositionally biased region" description="Polar residues" evidence="9">
    <location>
        <begin position="308"/>
        <end position="333"/>
    </location>
</feature>
<evidence type="ECO:0000256" key="1">
    <source>
        <dbReference type="ARBA" id="ARBA00004141"/>
    </source>
</evidence>
<dbReference type="InterPro" id="IPR039204">
    <property type="entry name" value="MRS2-like"/>
</dbReference>
<feature type="transmembrane region" description="Helical" evidence="8">
    <location>
        <begin position="400"/>
        <end position="422"/>
    </location>
</feature>
<dbReference type="PROSITE" id="PS51257">
    <property type="entry name" value="PROKAR_LIPOPROTEIN"/>
    <property type="match status" value="1"/>
</dbReference>
<comment type="function">
    <text evidence="8">Magnesium transporter that may mediate the influx of magnesium.</text>
</comment>
<dbReference type="GO" id="GO:0015095">
    <property type="term" value="F:magnesium ion transmembrane transporter activity"/>
    <property type="evidence" value="ECO:0007669"/>
    <property type="project" value="TreeGrafter"/>
</dbReference>
<keyword evidence="3 8" id="KW-0813">Transport</keyword>
<keyword evidence="8" id="KW-0460">Magnesium</keyword>
<dbReference type="Gene3D" id="2.40.128.330">
    <property type="match status" value="1"/>
</dbReference>
<dbReference type="EMBL" id="JAQQAF010000001">
    <property type="protein sequence ID" value="KAJ8510121.1"/>
    <property type="molecule type" value="Genomic_DNA"/>
</dbReference>
<reference evidence="10 11" key="1">
    <citation type="submission" date="2022-12" db="EMBL/GenBank/DDBJ databases">
        <title>Chromosome-scale assembly of the Ensete ventricosum genome.</title>
        <authorList>
            <person name="Dussert Y."/>
            <person name="Stocks J."/>
            <person name="Wendawek A."/>
            <person name="Woldeyes F."/>
            <person name="Nichols R.A."/>
            <person name="Borrell J.S."/>
        </authorList>
    </citation>
    <scope>NUCLEOTIDE SEQUENCE [LARGE SCALE GENOMIC DNA]</scope>
    <source>
        <strain evidence="11">cv. Maze</strain>
        <tissue evidence="10">Seeds</tissue>
    </source>
</reference>
<feature type="transmembrane region" description="Helical" evidence="8">
    <location>
        <begin position="434"/>
        <end position="456"/>
    </location>
</feature>
<evidence type="ECO:0000313" key="11">
    <source>
        <dbReference type="Proteomes" id="UP001222027"/>
    </source>
</evidence>
<keyword evidence="7 8" id="KW-0472">Membrane</keyword>
<dbReference type="PANTHER" id="PTHR13890:SF39">
    <property type="entry name" value="MAGNESIUM TRANSPORTER MRS2-5"/>
    <property type="match status" value="1"/>
</dbReference>
<keyword evidence="11" id="KW-1185">Reference proteome</keyword>
<dbReference type="CDD" id="cd12823">
    <property type="entry name" value="Mrs2_Mfm1p-like"/>
    <property type="match status" value="1"/>
</dbReference>
<evidence type="ECO:0000256" key="5">
    <source>
        <dbReference type="ARBA" id="ARBA00022989"/>
    </source>
</evidence>
<dbReference type="AlphaFoldDB" id="A0AAV8QGH4"/>
<dbReference type="InterPro" id="IPR045863">
    <property type="entry name" value="CorA_TM1_TM2"/>
</dbReference>
<comment type="caution">
    <text evidence="10">The sequence shown here is derived from an EMBL/GenBank/DDBJ whole genome shotgun (WGS) entry which is preliminary data.</text>
</comment>
<comment type="subcellular location">
    <subcellularLocation>
        <location evidence="1 8">Membrane</location>
        <topology evidence="1 8">Multi-pass membrane protein</topology>
    </subcellularLocation>
</comment>
<evidence type="ECO:0000256" key="3">
    <source>
        <dbReference type="ARBA" id="ARBA00022448"/>
    </source>
</evidence>
<evidence type="ECO:0000256" key="9">
    <source>
        <dbReference type="SAM" id="MobiDB-lite"/>
    </source>
</evidence>
<evidence type="ECO:0000313" key="10">
    <source>
        <dbReference type="EMBL" id="KAJ8510121.1"/>
    </source>
</evidence>
<evidence type="ECO:0000256" key="4">
    <source>
        <dbReference type="ARBA" id="ARBA00022692"/>
    </source>
</evidence>
<gene>
    <name evidence="10" type="ORF">OPV22_000555</name>
</gene>
<keyword evidence="4 8" id="KW-0812">Transmembrane</keyword>
<organism evidence="10 11">
    <name type="scientific">Ensete ventricosum</name>
    <name type="common">Abyssinian banana</name>
    <name type="synonym">Musa ensete</name>
    <dbReference type="NCBI Taxonomy" id="4639"/>
    <lineage>
        <taxon>Eukaryota</taxon>
        <taxon>Viridiplantae</taxon>
        <taxon>Streptophyta</taxon>
        <taxon>Embryophyta</taxon>
        <taxon>Tracheophyta</taxon>
        <taxon>Spermatophyta</taxon>
        <taxon>Magnoliopsida</taxon>
        <taxon>Liliopsida</taxon>
        <taxon>Zingiberales</taxon>
        <taxon>Musaceae</taxon>
        <taxon>Ensete</taxon>
    </lineage>
</organism>
<dbReference type="FunFam" id="2.40.128.330:FF:000001">
    <property type="entry name" value="Magnesium transporter MRS2-1"/>
    <property type="match status" value="1"/>
</dbReference>
<sequence>MRLPRAALLSLLNLDAFSAPQSLQQSALLGCVMLRLVQVLVFRIQRGLLLMEDRRSPPFLASIAKPASSPESVRFDGVVNPSFHGFGASGLKKRGQSGRSWIQIDSSGNSQVITLDKIALLRRCGLPSRDLRLLDPVFVYPSAILGRENAIVVSLEQVRCIIMADEVLLMRSSDGSATHYESELCQRLRRTKDQNDDLPFEFKALELALELVSASLDSQVTELEVEIYPVLEELASSISITNLEHVRRLKSHLLALTHRVQKVHDEIEQLMDDDGDMAEMYLTEKKERMETYLSTDGHLNSIQSGNWVSQSAPVSPTCSSSGQPEKGSSNMSFSKHESSRGSSTRGRHVEELEMLLEAYFVGIDNTLSKLLSLKEYIDDTEDFINIKLDNVRNQLIQFELLLAAATFVVTLFAVVTGVFGMNFEDSVFDTASNFNWVLIVSSISCAVIYSCFLLYFKHKKLLPT</sequence>
<dbReference type="SUPFAM" id="SSF144083">
    <property type="entry name" value="Magnesium transport protein CorA, transmembrane region"/>
    <property type="match status" value="1"/>
</dbReference>
<dbReference type="PANTHER" id="PTHR13890">
    <property type="entry name" value="RNA SPLICING PROTEIN MRS2, MITOCHONDRIAL"/>
    <property type="match status" value="1"/>
</dbReference>
<proteinExistence type="inferred from homology"/>
<accession>A0AAV8QGH4</accession>
<evidence type="ECO:0000256" key="7">
    <source>
        <dbReference type="ARBA" id="ARBA00023136"/>
    </source>
</evidence>
<evidence type="ECO:0000256" key="2">
    <source>
        <dbReference type="ARBA" id="ARBA00007535"/>
    </source>
</evidence>
<dbReference type="Proteomes" id="UP001222027">
    <property type="component" value="Unassembled WGS sequence"/>
</dbReference>
<evidence type="ECO:0000256" key="6">
    <source>
        <dbReference type="ARBA" id="ARBA00023065"/>
    </source>
</evidence>
<dbReference type="Pfam" id="PF22099">
    <property type="entry name" value="MRS2-like"/>
    <property type="match status" value="2"/>
</dbReference>
<dbReference type="Gene3D" id="1.20.58.340">
    <property type="entry name" value="Magnesium transport protein CorA, transmembrane region"/>
    <property type="match status" value="2"/>
</dbReference>
<dbReference type="GO" id="GO:0016020">
    <property type="term" value="C:membrane"/>
    <property type="evidence" value="ECO:0007669"/>
    <property type="project" value="UniProtKB-SubCell"/>
</dbReference>
<keyword evidence="5 8" id="KW-1133">Transmembrane helix</keyword>
<keyword evidence="6 8" id="KW-0406">Ion transport</keyword>
<protein>
    <recommendedName>
        <fullName evidence="8">Magnesium transporter</fullName>
    </recommendedName>
</protein>
<feature type="region of interest" description="Disordered" evidence="9">
    <location>
        <begin position="308"/>
        <end position="346"/>
    </location>
</feature>
<comment type="similarity">
    <text evidence="2 8">Belongs to the CorA metal ion transporter (MIT) (TC 1.A.35.5) family.</text>
</comment>